<reference evidence="2 3" key="1">
    <citation type="submission" date="2016-07" db="EMBL/GenBank/DDBJ databases">
        <title>Pervasive Adenine N6-methylation of Active Genes in Fungi.</title>
        <authorList>
            <consortium name="DOE Joint Genome Institute"/>
            <person name="Mondo S.J."/>
            <person name="Dannebaum R.O."/>
            <person name="Kuo R.C."/>
            <person name="Labutti K."/>
            <person name="Haridas S."/>
            <person name="Kuo A."/>
            <person name="Salamov A."/>
            <person name="Ahrendt S.R."/>
            <person name="Lipzen A."/>
            <person name="Sullivan W."/>
            <person name="Andreopoulos W.B."/>
            <person name="Clum A."/>
            <person name="Lindquist E."/>
            <person name="Daum C."/>
            <person name="Ramamoorthy G.K."/>
            <person name="Gryganskyi A."/>
            <person name="Culley D."/>
            <person name="Magnuson J.K."/>
            <person name="James T.Y."/>
            <person name="O'Malley M.A."/>
            <person name="Stajich J.E."/>
            <person name="Spatafora J.W."/>
            <person name="Visel A."/>
            <person name="Grigoriev I.V."/>
        </authorList>
    </citation>
    <scope>NUCLEOTIDE SEQUENCE [LARGE SCALE GENOMIC DNA]</scope>
    <source>
        <strain evidence="2 3">68-887.2</strain>
    </source>
</reference>
<evidence type="ECO:0000313" key="2">
    <source>
        <dbReference type="EMBL" id="ORY25922.1"/>
    </source>
</evidence>
<dbReference type="OrthoDB" id="2596528at2759"/>
<dbReference type="Proteomes" id="UP000193986">
    <property type="component" value="Unassembled WGS sequence"/>
</dbReference>
<keyword evidence="3" id="KW-1185">Reference proteome</keyword>
<dbReference type="AlphaFoldDB" id="A0A1Y2ATP8"/>
<protein>
    <submittedName>
        <fullName evidence="2">Uncharacterized protein</fullName>
    </submittedName>
</protein>
<evidence type="ECO:0000313" key="3">
    <source>
        <dbReference type="Proteomes" id="UP000193986"/>
    </source>
</evidence>
<accession>A0A1Y2ATP8</accession>
<name>A0A1Y2ATP8_9TREE</name>
<feature type="compositionally biased region" description="Low complexity" evidence="1">
    <location>
        <begin position="26"/>
        <end position="40"/>
    </location>
</feature>
<proteinExistence type="predicted"/>
<feature type="region of interest" description="Disordered" evidence="1">
    <location>
        <begin position="18"/>
        <end position="45"/>
    </location>
</feature>
<organism evidence="2 3">
    <name type="scientific">Naematelia encephala</name>
    <dbReference type="NCBI Taxonomy" id="71784"/>
    <lineage>
        <taxon>Eukaryota</taxon>
        <taxon>Fungi</taxon>
        <taxon>Dikarya</taxon>
        <taxon>Basidiomycota</taxon>
        <taxon>Agaricomycotina</taxon>
        <taxon>Tremellomycetes</taxon>
        <taxon>Tremellales</taxon>
        <taxon>Naemateliaceae</taxon>
        <taxon>Naematelia</taxon>
    </lineage>
</organism>
<dbReference type="EMBL" id="MCFC01000052">
    <property type="protein sequence ID" value="ORY25922.1"/>
    <property type="molecule type" value="Genomic_DNA"/>
</dbReference>
<comment type="caution">
    <text evidence="2">The sequence shown here is derived from an EMBL/GenBank/DDBJ whole genome shotgun (WGS) entry which is preliminary data.</text>
</comment>
<dbReference type="InParanoid" id="A0A1Y2ATP8"/>
<gene>
    <name evidence="2" type="ORF">BCR39DRAFT_506867</name>
</gene>
<sequence>MDYLTILATRSLVLFPRPKQQLHPRSSSTTSSLSSPKTPTMGVPSPSPIVMPIHSIVYDDSHTAHFLVQHLLRDSGLGLGFGMSPGREMTHEAEVLVWREIDKAKMFVRALGEWFATSTDNDNSGRIDQGSLDALAAKFGLGIKGDGDTDSEGVGEDEEQINGGIAIPHKRAAVHT</sequence>
<evidence type="ECO:0000256" key="1">
    <source>
        <dbReference type="SAM" id="MobiDB-lite"/>
    </source>
</evidence>